<sequence>MGKRSRRKASKKTIADLPMELGLRICKYLRADDLIQFCHAIPKWKWILNTWPYCYFIGWGMQEWKWLDRYICQVLLTEEDLICGNAIAAIVHRSEQDAIFQRLSYAEFPEHIQRSVRCLYLASHSGASWQRGSMERYYCDLQVVNSSPPTRIFFDVDIDVQHFCIEWYNSSVESRGSPLQQLTNITESTMQLGERRLADYDCVVVDADYGNAYRMYRGIEELVSSMTPLQTFITTGWLHYSRRLVTSLDRMKEMFRCLGGFYDNPLLQTSSSWRIWCKHTMTEDTSCRNLVEMMRWACLDVFWKRSGLVRR</sequence>
<protein>
    <recommendedName>
        <fullName evidence="3">F-box domain-containing protein</fullName>
    </recommendedName>
</protein>
<evidence type="ECO:0008006" key="3">
    <source>
        <dbReference type="Google" id="ProtNLM"/>
    </source>
</evidence>
<proteinExistence type="predicted"/>
<organism evidence="1 2">
    <name type="scientific">Echinococcus multilocularis</name>
    <name type="common">Fox tapeworm</name>
    <dbReference type="NCBI Taxonomy" id="6211"/>
    <lineage>
        <taxon>Eukaryota</taxon>
        <taxon>Metazoa</taxon>
        <taxon>Spiralia</taxon>
        <taxon>Lophotrochozoa</taxon>
        <taxon>Platyhelminthes</taxon>
        <taxon>Cestoda</taxon>
        <taxon>Eucestoda</taxon>
        <taxon>Cyclophyllidea</taxon>
        <taxon>Taeniidae</taxon>
        <taxon>Echinococcus</taxon>
    </lineage>
</organism>
<evidence type="ECO:0000313" key="2">
    <source>
        <dbReference type="Proteomes" id="UP000017246"/>
    </source>
</evidence>
<dbReference type="OrthoDB" id="10307113at2759"/>
<dbReference type="EMBL" id="LN902844">
    <property type="protein sequence ID" value="CDS43122.1"/>
    <property type="molecule type" value="Genomic_DNA"/>
</dbReference>
<dbReference type="AlphaFoldDB" id="A0A068YM14"/>
<keyword evidence="2" id="KW-1185">Reference proteome</keyword>
<dbReference type="OMA" id="ITESTMQ"/>
<reference evidence="1" key="2">
    <citation type="submission" date="2015-11" db="EMBL/GenBank/DDBJ databases">
        <authorList>
            <person name="Zhang Y."/>
            <person name="Guo Z."/>
        </authorList>
    </citation>
    <scope>NUCLEOTIDE SEQUENCE</scope>
</reference>
<reference evidence="1" key="1">
    <citation type="journal article" date="2013" name="Nature">
        <title>The genomes of four tapeworm species reveal adaptations to parasitism.</title>
        <authorList>
            <person name="Tsai I.J."/>
            <person name="Zarowiecki M."/>
            <person name="Holroyd N."/>
            <person name="Garciarrubio A."/>
            <person name="Sanchez-Flores A."/>
            <person name="Brooks K.L."/>
            <person name="Tracey A."/>
            <person name="Bobes R.J."/>
            <person name="Fragoso G."/>
            <person name="Sciutto E."/>
            <person name="Aslett M."/>
            <person name="Beasley H."/>
            <person name="Bennett H.M."/>
            <person name="Cai J."/>
            <person name="Camicia F."/>
            <person name="Clark R."/>
            <person name="Cucher M."/>
            <person name="De Silva N."/>
            <person name="Day T.A."/>
            <person name="Deplazes P."/>
            <person name="Estrada K."/>
            <person name="Fernandez C."/>
            <person name="Holland P.W."/>
            <person name="Hou J."/>
            <person name="Hu S."/>
            <person name="Huckvale T."/>
            <person name="Hung S.S."/>
            <person name="Kamenetzky L."/>
            <person name="Keane J.A."/>
            <person name="Kiss F."/>
            <person name="Koziol U."/>
            <person name="Lambert O."/>
            <person name="Liu K."/>
            <person name="Luo X."/>
            <person name="Luo Y."/>
            <person name="Macchiaroli N."/>
            <person name="Nichol S."/>
            <person name="Paps J."/>
            <person name="Parkinson J."/>
            <person name="Pouchkina-Stantcheva N."/>
            <person name="Riddiford N."/>
            <person name="Rosenzvit M."/>
            <person name="Salinas G."/>
            <person name="Wasmuth J.D."/>
            <person name="Zamanian M."/>
            <person name="Zheng Y."/>
            <person name="Cai X."/>
            <person name="Soberon X."/>
            <person name="Olson P.D."/>
            <person name="Laclette J.P."/>
            <person name="Brehm K."/>
            <person name="Berriman M."/>
            <person name="Garciarrubio A."/>
            <person name="Bobes R.J."/>
            <person name="Fragoso G."/>
            <person name="Sanchez-Flores A."/>
            <person name="Estrada K."/>
            <person name="Cevallos M.A."/>
            <person name="Morett E."/>
            <person name="Gonzalez V."/>
            <person name="Portillo T."/>
            <person name="Ochoa-Leyva A."/>
            <person name="Jose M.V."/>
            <person name="Sciutto E."/>
            <person name="Landa A."/>
            <person name="Jimenez L."/>
            <person name="Valdes V."/>
            <person name="Carrero J.C."/>
            <person name="Larralde C."/>
            <person name="Morales-Montor J."/>
            <person name="Limon-Lason J."/>
            <person name="Soberon X."/>
            <person name="Laclette J.P."/>
        </authorList>
    </citation>
    <scope>NUCLEOTIDE SEQUENCE [LARGE SCALE GENOMIC DNA]</scope>
</reference>
<dbReference type="Proteomes" id="UP000017246">
    <property type="component" value="Unassembled WGS sequence"/>
</dbReference>
<accession>A0A068YM14</accession>
<gene>
    <name evidence="1" type="ORF">EmuJ_001085200</name>
</gene>
<name>A0A068YM14_ECHMU</name>
<evidence type="ECO:0000313" key="1">
    <source>
        <dbReference type="EMBL" id="CDS43122.1"/>
    </source>
</evidence>